<gene>
    <name evidence="3" type="ORF">CLV42_117154</name>
</gene>
<dbReference type="OrthoDB" id="645460at2"/>
<dbReference type="Proteomes" id="UP000240978">
    <property type="component" value="Unassembled WGS sequence"/>
</dbReference>
<evidence type="ECO:0000313" key="3">
    <source>
        <dbReference type="EMBL" id="PSL23796.1"/>
    </source>
</evidence>
<keyword evidence="2" id="KW-0812">Transmembrane</keyword>
<reference evidence="3 4" key="1">
    <citation type="submission" date="2018-03" db="EMBL/GenBank/DDBJ databases">
        <title>Genomic Encyclopedia of Archaeal and Bacterial Type Strains, Phase II (KMG-II): from individual species to whole genera.</title>
        <authorList>
            <person name="Goeker M."/>
        </authorList>
    </citation>
    <scope>NUCLEOTIDE SEQUENCE [LARGE SCALE GENOMIC DNA]</scope>
    <source>
        <strain evidence="3 4">DSM 18107</strain>
    </source>
</reference>
<evidence type="ECO:0000256" key="1">
    <source>
        <dbReference type="SAM" id="MobiDB-lite"/>
    </source>
</evidence>
<keyword evidence="2" id="KW-0472">Membrane</keyword>
<accession>A0A2P8FPY7</accession>
<sequence length="315" mass="35385">MKYEQSTAASISEQEKTFRTYISNDPALSHFLETGATQQNARFAKEAIYRDLTFLAFISPYFHEVYVNAVINAFDQRETSLMSDIAMNTILLDDTHRKQAFHDILVYLEQKEAMLASFHAKLLMQEFVDIPALTEHTNMTTIANLNYLPGEFLEFRCAYARAIMKVINSLVNRNLQIATIMITDLRQLTVDMQTANDVKALYQRLNDADQEASAIDSSYGYSGTYDNSGSSGYSGSAGYSGNFDNSGGSDGSIGRVLLGIVIIIAIIIITIFGRFSSGNSGYHSSGSYHYHRSYRPSYHPSDHPSYHPSYRRGRR</sequence>
<proteinExistence type="predicted"/>
<evidence type="ECO:0000256" key="2">
    <source>
        <dbReference type="SAM" id="Phobius"/>
    </source>
</evidence>
<protein>
    <submittedName>
        <fullName evidence="3">Uncharacterized protein</fullName>
    </submittedName>
</protein>
<comment type="caution">
    <text evidence="3">The sequence shown here is derived from an EMBL/GenBank/DDBJ whole genome shotgun (WGS) entry which is preliminary data.</text>
</comment>
<dbReference type="RefSeq" id="WP_106605384.1">
    <property type="nucleotide sequence ID" value="NZ_PYGK01000017.1"/>
</dbReference>
<keyword evidence="2" id="KW-1133">Transmembrane helix</keyword>
<feature type="transmembrane region" description="Helical" evidence="2">
    <location>
        <begin position="256"/>
        <end position="275"/>
    </location>
</feature>
<feature type="region of interest" description="Disordered" evidence="1">
    <location>
        <begin position="294"/>
        <end position="315"/>
    </location>
</feature>
<keyword evidence="4" id="KW-1185">Reference proteome</keyword>
<evidence type="ECO:0000313" key="4">
    <source>
        <dbReference type="Proteomes" id="UP000240978"/>
    </source>
</evidence>
<organism evidence="3 4">
    <name type="scientific">Chitinophaga ginsengisoli</name>
    <dbReference type="NCBI Taxonomy" id="363837"/>
    <lineage>
        <taxon>Bacteria</taxon>
        <taxon>Pseudomonadati</taxon>
        <taxon>Bacteroidota</taxon>
        <taxon>Chitinophagia</taxon>
        <taxon>Chitinophagales</taxon>
        <taxon>Chitinophagaceae</taxon>
        <taxon>Chitinophaga</taxon>
    </lineage>
</organism>
<dbReference type="EMBL" id="PYGK01000017">
    <property type="protein sequence ID" value="PSL23796.1"/>
    <property type="molecule type" value="Genomic_DNA"/>
</dbReference>
<name>A0A2P8FPY7_9BACT</name>
<dbReference type="AlphaFoldDB" id="A0A2P8FPY7"/>